<dbReference type="Gene3D" id="3.40.50.2000">
    <property type="entry name" value="Glycogen Phosphorylase B"/>
    <property type="match status" value="2"/>
</dbReference>
<keyword evidence="2 4" id="KW-0328">Glycosyltransferase</keyword>
<dbReference type="CDD" id="cd03784">
    <property type="entry name" value="GT1_Gtf-like"/>
    <property type="match status" value="1"/>
</dbReference>
<evidence type="ECO:0000313" key="6">
    <source>
        <dbReference type="Proteomes" id="UP001652623"/>
    </source>
</evidence>
<evidence type="ECO:0000256" key="1">
    <source>
        <dbReference type="ARBA" id="ARBA00009995"/>
    </source>
</evidence>
<protein>
    <recommendedName>
        <fullName evidence="5">Glycosyltransferase</fullName>
        <ecNumber evidence="5">2.4.1.-</ecNumber>
    </recommendedName>
</protein>
<dbReference type="EC" id="2.4.1.-" evidence="5"/>
<keyword evidence="6" id="KW-1185">Reference proteome</keyword>
<evidence type="ECO:0000256" key="3">
    <source>
        <dbReference type="ARBA" id="ARBA00022679"/>
    </source>
</evidence>
<reference evidence="7 8" key="1">
    <citation type="submission" date="2025-05" db="UniProtKB">
        <authorList>
            <consortium name="RefSeq"/>
        </authorList>
    </citation>
    <scope>IDENTIFICATION</scope>
    <source>
        <tissue evidence="7 8">Seedling</tissue>
    </source>
</reference>
<dbReference type="PANTHER" id="PTHR48046:SF6">
    <property type="entry name" value="GLYCOSYLTRANSFERASE"/>
    <property type="match status" value="1"/>
</dbReference>
<evidence type="ECO:0000313" key="7">
    <source>
        <dbReference type="RefSeq" id="XP_060674605.1"/>
    </source>
</evidence>
<comment type="similarity">
    <text evidence="1 4">Belongs to the UDP-glycosyltransferase family.</text>
</comment>
<name>A0ABM4AD10_ZIZJJ</name>
<evidence type="ECO:0000256" key="4">
    <source>
        <dbReference type="RuleBase" id="RU003718"/>
    </source>
</evidence>
<organism evidence="6 8">
    <name type="scientific">Ziziphus jujuba</name>
    <name type="common">Chinese jujube</name>
    <name type="synonym">Ziziphus sativa</name>
    <dbReference type="NCBI Taxonomy" id="326968"/>
    <lineage>
        <taxon>Eukaryota</taxon>
        <taxon>Viridiplantae</taxon>
        <taxon>Streptophyta</taxon>
        <taxon>Embryophyta</taxon>
        <taxon>Tracheophyta</taxon>
        <taxon>Spermatophyta</taxon>
        <taxon>Magnoliopsida</taxon>
        <taxon>eudicotyledons</taxon>
        <taxon>Gunneridae</taxon>
        <taxon>Pentapetalae</taxon>
        <taxon>rosids</taxon>
        <taxon>fabids</taxon>
        <taxon>Rosales</taxon>
        <taxon>Rhamnaceae</taxon>
        <taxon>Paliureae</taxon>
        <taxon>Ziziphus</taxon>
    </lineage>
</organism>
<dbReference type="RefSeq" id="XP_060674606.1">
    <property type="nucleotide sequence ID" value="XM_060818623.1"/>
</dbReference>
<gene>
    <name evidence="7 8" type="primary">LOC107429999</name>
</gene>
<dbReference type="PROSITE" id="PS00375">
    <property type="entry name" value="UDPGT"/>
    <property type="match status" value="1"/>
</dbReference>
<evidence type="ECO:0000313" key="8">
    <source>
        <dbReference type="RefSeq" id="XP_060674606.1"/>
    </source>
</evidence>
<dbReference type="PANTHER" id="PTHR48046">
    <property type="entry name" value="UDP-GLYCOSYLTRANSFERASE 72E1"/>
    <property type="match status" value="1"/>
</dbReference>
<proteinExistence type="inferred from homology"/>
<dbReference type="Proteomes" id="UP001652623">
    <property type="component" value="Chromosome 6"/>
</dbReference>
<accession>A0ABM4AD10</accession>
<evidence type="ECO:0000256" key="5">
    <source>
        <dbReference type="RuleBase" id="RU362057"/>
    </source>
</evidence>
<dbReference type="SUPFAM" id="SSF53756">
    <property type="entry name" value="UDP-Glycosyltransferase/glycogen phosphorylase"/>
    <property type="match status" value="1"/>
</dbReference>
<dbReference type="Pfam" id="PF00201">
    <property type="entry name" value="UDPGT"/>
    <property type="match status" value="1"/>
</dbReference>
<evidence type="ECO:0000256" key="2">
    <source>
        <dbReference type="ARBA" id="ARBA00022676"/>
    </source>
</evidence>
<keyword evidence="3 4" id="KW-0808">Transferase</keyword>
<sequence length="470" mass="51736">MEDTQKKPPHVAIVPTPGMGHLIPLAELAKQLVLHYKFFVTFIVPSDGSLMEPHKKLLQALPETVSSIFLPHISFNDLPEDTEMEARIILSLIRSLPALRESLTVLNDSTRLVALVVDLLGVEALGLAKDFDVLPYIFFPSSMMVLSSIFYLPVLDETTSCEYRDLPEPIKLPGCVPIQGSDLVDALQDRKKEAYKLIIHNTKAYNMAAGIMVNSFVDLEPGAFKALEEGVQGNPPVFPVGPLIRTDSEVDGSECLSWLDRQPEGSVLFISFGSGGTLSQEQLDELALGLEMSGQRFLWVVRSPKKAANANYFDVQSMNDDPFDFLPKGFLERTKEVGVVVQSWAPQVRVLNHGSTGGFISHCGWNSVLESIVHGVPLIAWPLYAEQKMNAVLLADDLKVALRVKLNDKGLVGSEDVAEYAKGLIEGEEGKMLRNRMKDLKEAASVALTKEGSSTKSLAEVVQIWNTHKN</sequence>
<dbReference type="GeneID" id="107429999"/>
<dbReference type="InterPro" id="IPR035595">
    <property type="entry name" value="UDP_glycos_trans_CS"/>
</dbReference>
<dbReference type="RefSeq" id="XP_060674605.1">
    <property type="nucleotide sequence ID" value="XM_060818622.1"/>
</dbReference>
<dbReference type="InterPro" id="IPR002213">
    <property type="entry name" value="UDP_glucos_trans"/>
</dbReference>